<accession>A0A8H7K2T1</accession>
<gene>
    <name evidence="1" type="ORF">IM811_005005</name>
</gene>
<protein>
    <submittedName>
        <fullName evidence="1">Uncharacterized protein</fullName>
    </submittedName>
</protein>
<sequence>MSELISDCIDSASLTSTVQFNRSNLVTGTVQQKQSCDWDCLCALRGIHDKSYATKGYWLAQGRCKRGAFRSALTMTLTRTLGWRRPDGPLRPLRPFHALQ</sequence>
<dbReference type="AlphaFoldDB" id="A0A8H7K2T1"/>
<dbReference type="Proteomes" id="UP000616885">
    <property type="component" value="Unassembled WGS sequence"/>
</dbReference>
<evidence type="ECO:0000313" key="1">
    <source>
        <dbReference type="EMBL" id="KAF9745383.1"/>
    </source>
</evidence>
<proteinExistence type="predicted"/>
<organism evidence="1 2">
    <name type="scientific">Bionectria ochroleuca</name>
    <name type="common">Gliocladium roseum</name>
    <dbReference type="NCBI Taxonomy" id="29856"/>
    <lineage>
        <taxon>Eukaryota</taxon>
        <taxon>Fungi</taxon>
        <taxon>Dikarya</taxon>
        <taxon>Ascomycota</taxon>
        <taxon>Pezizomycotina</taxon>
        <taxon>Sordariomycetes</taxon>
        <taxon>Hypocreomycetidae</taxon>
        <taxon>Hypocreales</taxon>
        <taxon>Bionectriaceae</taxon>
        <taxon>Clonostachys</taxon>
    </lineage>
</organism>
<evidence type="ECO:0000313" key="2">
    <source>
        <dbReference type="Proteomes" id="UP000616885"/>
    </source>
</evidence>
<name>A0A8H7K2T1_BIOOC</name>
<comment type="caution">
    <text evidence="1">The sequence shown here is derived from an EMBL/GenBank/DDBJ whole genome shotgun (WGS) entry which is preliminary data.</text>
</comment>
<reference evidence="1" key="1">
    <citation type="submission" date="2020-10" db="EMBL/GenBank/DDBJ databases">
        <title>High-Quality Genome Resource of Clonostachys rosea strain S41 by Oxford Nanopore Long-Read Sequencing.</title>
        <authorList>
            <person name="Wang H."/>
        </authorList>
    </citation>
    <scope>NUCLEOTIDE SEQUENCE</scope>
    <source>
        <strain evidence="1">S41</strain>
    </source>
</reference>
<dbReference type="EMBL" id="JADCTT010000013">
    <property type="protein sequence ID" value="KAF9745383.1"/>
    <property type="molecule type" value="Genomic_DNA"/>
</dbReference>